<comment type="caution">
    <text evidence="2">The sequence shown here is derived from an EMBL/GenBank/DDBJ whole genome shotgun (WGS) entry which is preliminary data.</text>
</comment>
<dbReference type="InterPro" id="IPR011528">
    <property type="entry name" value="NERD"/>
</dbReference>
<dbReference type="Proteomes" id="UP001597178">
    <property type="component" value="Unassembled WGS sequence"/>
</dbReference>
<organism evidence="2 3">
    <name type="scientific">Lentibacillus salinarum</name>
    <dbReference type="NCBI Taxonomy" id="446820"/>
    <lineage>
        <taxon>Bacteria</taxon>
        <taxon>Bacillati</taxon>
        <taxon>Bacillota</taxon>
        <taxon>Bacilli</taxon>
        <taxon>Bacillales</taxon>
        <taxon>Bacillaceae</taxon>
        <taxon>Lentibacillus</taxon>
    </lineage>
</organism>
<evidence type="ECO:0000313" key="3">
    <source>
        <dbReference type="Proteomes" id="UP001597178"/>
    </source>
</evidence>
<evidence type="ECO:0000259" key="1">
    <source>
        <dbReference type="PROSITE" id="PS50965"/>
    </source>
</evidence>
<dbReference type="RefSeq" id="WP_382400796.1">
    <property type="nucleotide sequence ID" value="NZ_JBHTNH010000025.1"/>
</dbReference>
<protein>
    <submittedName>
        <fullName evidence="2">Nuclease-related domain-containing protein</fullName>
    </submittedName>
</protein>
<dbReference type="PROSITE" id="PS50965">
    <property type="entry name" value="NERD"/>
    <property type="match status" value="1"/>
</dbReference>
<dbReference type="EMBL" id="JBHTNH010000025">
    <property type="protein sequence ID" value="MFD1362343.1"/>
    <property type="molecule type" value="Genomic_DNA"/>
</dbReference>
<sequence>MILQNRVKPLPLQKLDAAIPRLPPQFRSLPKMKEDAKKQQQGYSGERKVDYFLDNLASMYTILRDVYLQDNSKNFQIDTGLIANHSIFIIDSKNYKGTITFNTTLKQLTRDDGKIEAGFEYPPTQVENQKFHLQNWLARHNLEHIPVKAYVAIADPSTIVKVDGDEEEIAKVVMHGAAVPQMITDKDHEAGRKGAKKLQDYQIGKMILRECGEFDIDMFKRYGVRPTDILPGVICPNCGLRGMERVYNGWGCKKCKCFSKNAHMKAIADYLLLVKDSITNKDCAWFLGKITRGTTTRILKTSGLLYDKQHRCWRKE</sequence>
<accession>A0ABW3ZVT8</accession>
<dbReference type="Pfam" id="PF08378">
    <property type="entry name" value="NERD"/>
    <property type="match status" value="1"/>
</dbReference>
<proteinExistence type="predicted"/>
<name>A0ABW3ZVT8_9BACI</name>
<keyword evidence="3" id="KW-1185">Reference proteome</keyword>
<reference evidence="3" key="1">
    <citation type="journal article" date="2019" name="Int. J. Syst. Evol. Microbiol.">
        <title>The Global Catalogue of Microorganisms (GCM) 10K type strain sequencing project: providing services to taxonomists for standard genome sequencing and annotation.</title>
        <authorList>
            <consortium name="The Broad Institute Genomics Platform"/>
            <consortium name="The Broad Institute Genome Sequencing Center for Infectious Disease"/>
            <person name="Wu L."/>
            <person name="Ma J."/>
        </authorList>
    </citation>
    <scope>NUCLEOTIDE SEQUENCE [LARGE SCALE GENOMIC DNA]</scope>
    <source>
        <strain evidence="3">CCUG 54822</strain>
    </source>
</reference>
<evidence type="ECO:0000313" key="2">
    <source>
        <dbReference type="EMBL" id="MFD1362343.1"/>
    </source>
</evidence>
<feature type="domain" description="NERD" evidence="1">
    <location>
        <begin position="41"/>
        <end position="156"/>
    </location>
</feature>
<gene>
    <name evidence="2" type="ORF">ACFQ4A_11820</name>
</gene>